<dbReference type="EMBL" id="AP012029">
    <property type="protein sequence ID" value="BAJ64830.1"/>
    <property type="molecule type" value="Genomic_DNA"/>
</dbReference>
<dbReference type="STRING" id="926569.ANT_28040"/>
<organism evidence="9 10">
    <name type="scientific">Anaerolinea thermophila (strain DSM 14523 / JCM 11388 / NBRC 100420 / UNI-1)</name>
    <dbReference type="NCBI Taxonomy" id="926569"/>
    <lineage>
        <taxon>Bacteria</taxon>
        <taxon>Bacillati</taxon>
        <taxon>Chloroflexota</taxon>
        <taxon>Anaerolineae</taxon>
        <taxon>Anaerolineales</taxon>
        <taxon>Anaerolineaceae</taxon>
        <taxon>Anaerolinea</taxon>
    </lineage>
</organism>
<evidence type="ECO:0000256" key="6">
    <source>
        <dbReference type="ARBA" id="ARBA00023288"/>
    </source>
</evidence>
<dbReference type="PROSITE" id="PS51257">
    <property type="entry name" value="PROKAR_LIPOPROTEIN"/>
    <property type="match status" value="1"/>
</dbReference>
<dbReference type="RefSeq" id="WP_013561177.1">
    <property type="nucleotide sequence ID" value="NC_014960.1"/>
</dbReference>
<dbReference type="GO" id="GO:0005886">
    <property type="term" value="C:plasma membrane"/>
    <property type="evidence" value="ECO:0007669"/>
    <property type="project" value="UniProtKB-SubCell"/>
</dbReference>
<evidence type="ECO:0000256" key="2">
    <source>
        <dbReference type="ARBA" id="ARBA00008610"/>
    </source>
</evidence>
<dbReference type="HOGENOM" id="CLU_038813_0_0_0"/>
<sequence length="351" mass="37283">MKKFSLVLALVLVLSLVLSACTTPQATATQAPEKKLICQVTDTGGIDDKSFNATAWKGALRAQDELGFEAKYLESKEVADYEKNLNAFIEEKCDLIVTVGFLLGDATKAAAEANPDFKFSIVDFSYDPPISNVVGQVFATDEAAFLAGYLAAGMTKTGKVGTFGGLPIPPVTIFMDGFVRGVKYYNQVKGTSVEVLGYDLAAPDKGLFTNSFDDQTKGKEFGITLMDEGADIIMPVAGPVGLGTAAAVKERGNALIIGVDSDWFLTAEGYQDIILTSVLKNMDATTLEVAKQVKDGAFKGGTNVVGTLANNGVGIAPFHNLDSKVPAELKAEIEQLKKDIIDGKIKLADIK</sequence>
<accession>E8N187</accession>
<comment type="similarity">
    <text evidence="2">Belongs to the BMP lipoprotein family.</text>
</comment>
<dbReference type="Gene3D" id="3.40.50.2300">
    <property type="match status" value="2"/>
</dbReference>
<dbReference type="InterPro" id="IPR028082">
    <property type="entry name" value="Peripla_BP_I"/>
</dbReference>
<dbReference type="PANTHER" id="PTHR34296">
    <property type="entry name" value="TRANSCRIPTIONAL ACTIVATOR PROTEIN MED"/>
    <property type="match status" value="1"/>
</dbReference>
<dbReference type="CDD" id="cd06354">
    <property type="entry name" value="PBP1_PrnA-like"/>
    <property type="match status" value="1"/>
</dbReference>
<evidence type="ECO:0000256" key="1">
    <source>
        <dbReference type="ARBA" id="ARBA00004193"/>
    </source>
</evidence>
<gene>
    <name evidence="9" type="ordered locus">ANT_28040</name>
</gene>
<protein>
    <submittedName>
        <fullName evidence="9">Basic membrane lipoprotein</fullName>
    </submittedName>
</protein>
<evidence type="ECO:0000313" key="9">
    <source>
        <dbReference type="EMBL" id="BAJ64830.1"/>
    </source>
</evidence>
<name>E8N187_ANATU</name>
<proteinExistence type="inferred from homology"/>
<keyword evidence="3" id="KW-1003">Cell membrane</keyword>
<feature type="domain" description="ABC transporter substrate-binding protein PnrA-like" evidence="8">
    <location>
        <begin position="39"/>
        <end position="340"/>
    </location>
</feature>
<feature type="signal peptide" evidence="7">
    <location>
        <begin position="1"/>
        <end position="20"/>
    </location>
</feature>
<dbReference type="SUPFAM" id="SSF53822">
    <property type="entry name" value="Periplasmic binding protein-like I"/>
    <property type="match status" value="1"/>
</dbReference>
<dbReference type="OrthoDB" id="9784230at2"/>
<keyword evidence="10" id="KW-1185">Reference proteome</keyword>
<dbReference type="InterPro" id="IPR003760">
    <property type="entry name" value="PnrA-like"/>
</dbReference>
<evidence type="ECO:0000256" key="3">
    <source>
        <dbReference type="ARBA" id="ARBA00022475"/>
    </source>
</evidence>
<dbReference type="InterPro" id="IPR050957">
    <property type="entry name" value="BMP_lipoprotein"/>
</dbReference>
<keyword evidence="5" id="KW-0472">Membrane</keyword>
<evidence type="ECO:0000259" key="8">
    <source>
        <dbReference type="Pfam" id="PF02608"/>
    </source>
</evidence>
<comment type="subcellular location">
    <subcellularLocation>
        <location evidence="1">Cell membrane</location>
        <topology evidence="1">Lipid-anchor</topology>
    </subcellularLocation>
</comment>
<dbReference type="AlphaFoldDB" id="E8N187"/>
<evidence type="ECO:0000256" key="5">
    <source>
        <dbReference type="ARBA" id="ARBA00023136"/>
    </source>
</evidence>
<feature type="chain" id="PRO_5003225209" evidence="7">
    <location>
        <begin position="21"/>
        <end position="351"/>
    </location>
</feature>
<dbReference type="InParanoid" id="E8N187"/>
<dbReference type="KEGG" id="atm:ANT_28040"/>
<dbReference type="Pfam" id="PF02608">
    <property type="entry name" value="Bmp"/>
    <property type="match status" value="1"/>
</dbReference>
<reference evidence="9 10" key="1">
    <citation type="submission" date="2010-12" db="EMBL/GenBank/DDBJ databases">
        <title>Whole genome sequence of Anaerolinea thermophila UNI-1.</title>
        <authorList>
            <person name="Narita-Yamada S."/>
            <person name="Kishi E."/>
            <person name="Watanabe Y."/>
            <person name="Takasaki K."/>
            <person name="Ankai A."/>
            <person name="Oguchi A."/>
            <person name="Fukui S."/>
            <person name="Takahashi M."/>
            <person name="Yashiro I."/>
            <person name="Hosoyama A."/>
            <person name="Sekiguchi Y."/>
            <person name="Hanada S."/>
            <person name="Fujita N."/>
        </authorList>
    </citation>
    <scope>NUCLEOTIDE SEQUENCE [LARGE SCALE GENOMIC DNA]</scope>
    <source>
        <strain evidence="10">DSM 14523 / JCM 11388 / NBRC 100420 / UNI-1</strain>
    </source>
</reference>
<keyword evidence="4 7" id="KW-0732">Signal</keyword>
<dbReference type="Proteomes" id="UP000008922">
    <property type="component" value="Chromosome"/>
</dbReference>
<keyword evidence="6 9" id="KW-0449">Lipoprotein</keyword>
<evidence type="ECO:0000256" key="7">
    <source>
        <dbReference type="SAM" id="SignalP"/>
    </source>
</evidence>
<evidence type="ECO:0000256" key="4">
    <source>
        <dbReference type="ARBA" id="ARBA00022729"/>
    </source>
</evidence>
<dbReference type="FunCoup" id="E8N187">
    <property type="interactions" value="103"/>
</dbReference>
<dbReference type="eggNOG" id="COG1744">
    <property type="taxonomic scope" value="Bacteria"/>
</dbReference>
<dbReference type="PANTHER" id="PTHR34296:SF2">
    <property type="entry name" value="ABC TRANSPORTER GUANOSINE-BINDING PROTEIN NUPN"/>
    <property type="match status" value="1"/>
</dbReference>
<evidence type="ECO:0000313" key="10">
    <source>
        <dbReference type="Proteomes" id="UP000008922"/>
    </source>
</evidence>